<gene>
    <name evidence="1" type="ORF">PG994_002587</name>
</gene>
<comment type="caution">
    <text evidence="1">The sequence shown here is derived from an EMBL/GenBank/DDBJ whole genome shotgun (WGS) entry which is preliminary data.</text>
</comment>
<proteinExistence type="predicted"/>
<dbReference type="GeneID" id="92087059"/>
<evidence type="ECO:0000313" key="1">
    <source>
        <dbReference type="EMBL" id="KAK8078780.1"/>
    </source>
</evidence>
<keyword evidence="2" id="KW-1185">Reference proteome</keyword>
<dbReference type="RefSeq" id="XP_066719851.1">
    <property type="nucleotide sequence ID" value="XM_066853996.1"/>
</dbReference>
<protein>
    <submittedName>
        <fullName evidence="1">Uncharacterized protein</fullName>
    </submittedName>
</protein>
<dbReference type="Proteomes" id="UP001480595">
    <property type="component" value="Unassembled WGS sequence"/>
</dbReference>
<sequence length="111" mass="11787">MARPASVQPSPIPIAAPVLKPVGEGSAAGDDVAVEVNDEDEVGEEAVEVYFKHTASAAPCWIFPLYGLMAPDVPVKAVKYAWPRDSVNPELNVQVVAGNVLSHPNVDCCEY</sequence>
<accession>A0ABR1W5M3</accession>
<name>A0ABR1W5M3_9PEZI</name>
<dbReference type="EMBL" id="JAQQWL010000003">
    <property type="protein sequence ID" value="KAK8078780.1"/>
    <property type="molecule type" value="Genomic_DNA"/>
</dbReference>
<reference evidence="1 2" key="1">
    <citation type="submission" date="2023-01" db="EMBL/GenBank/DDBJ databases">
        <title>Analysis of 21 Apiospora genomes using comparative genomics revels a genus with tremendous synthesis potential of carbohydrate active enzymes and secondary metabolites.</title>
        <authorList>
            <person name="Sorensen T."/>
        </authorList>
    </citation>
    <scope>NUCLEOTIDE SEQUENCE [LARGE SCALE GENOMIC DNA]</scope>
    <source>
        <strain evidence="1 2">CBS 135458</strain>
    </source>
</reference>
<organism evidence="1 2">
    <name type="scientific">Apiospora phragmitis</name>
    <dbReference type="NCBI Taxonomy" id="2905665"/>
    <lineage>
        <taxon>Eukaryota</taxon>
        <taxon>Fungi</taxon>
        <taxon>Dikarya</taxon>
        <taxon>Ascomycota</taxon>
        <taxon>Pezizomycotina</taxon>
        <taxon>Sordariomycetes</taxon>
        <taxon>Xylariomycetidae</taxon>
        <taxon>Amphisphaeriales</taxon>
        <taxon>Apiosporaceae</taxon>
        <taxon>Apiospora</taxon>
    </lineage>
</organism>
<evidence type="ECO:0000313" key="2">
    <source>
        <dbReference type="Proteomes" id="UP001480595"/>
    </source>
</evidence>